<dbReference type="Pfam" id="PF00773">
    <property type="entry name" value="RNB"/>
    <property type="match status" value="1"/>
</dbReference>
<feature type="domain" description="S1 motif" evidence="8">
    <location>
        <begin position="636"/>
        <end position="713"/>
    </location>
</feature>
<evidence type="ECO:0000256" key="7">
    <source>
        <dbReference type="HAMAP-Rule" id="MF_01895"/>
    </source>
</evidence>
<evidence type="ECO:0000256" key="4">
    <source>
        <dbReference type="ARBA" id="ARBA00022801"/>
    </source>
</evidence>
<dbReference type="GO" id="GO:0005829">
    <property type="term" value="C:cytosol"/>
    <property type="evidence" value="ECO:0007669"/>
    <property type="project" value="TreeGrafter"/>
</dbReference>
<dbReference type="SUPFAM" id="SSF50249">
    <property type="entry name" value="Nucleic acid-binding proteins"/>
    <property type="match status" value="2"/>
</dbReference>
<evidence type="ECO:0000313" key="9">
    <source>
        <dbReference type="EMBL" id="TPE57437.1"/>
    </source>
</evidence>
<comment type="function">
    <text evidence="7">3'-5' exoribonuclease that releases 5'-nucleoside monophosphates and is involved in maturation of structured RNAs.</text>
</comment>
<dbReference type="Proteomes" id="UP000319776">
    <property type="component" value="Unassembled WGS sequence"/>
</dbReference>
<keyword evidence="5 7" id="KW-0269">Exonuclease</keyword>
<accession>A0A501XAP6</accession>
<dbReference type="GO" id="GO:0003723">
    <property type="term" value="F:RNA binding"/>
    <property type="evidence" value="ECO:0007669"/>
    <property type="project" value="UniProtKB-UniRule"/>
</dbReference>
<name>A0A501XAP6_9BACT</name>
<comment type="catalytic activity">
    <reaction evidence="1 7">
        <text>Exonucleolytic cleavage in the 3'- to 5'-direction to yield nucleoside 5'-phosphates.</text>
        <dbReference type="EC" id="3.1.13.1"/>
    </reaction>
</comment>
<keyword evidence="6 7" id="KW-0694">RNA-binding</keyword>
<dbReference type="GO" id="GO:0008859">
    <property type="term" value="F:exoribonuclease II activity"/>
    <property type="evidence" value="ECO:0007669"/>
    <property type="project" value="UniProtKB-UniRule"/>
</dbReference>
<keyword evidence="3 7" id="KW-0540">Nuclease</keyword>
<proteinExistence type="inferred from homology"/>
<dbReference type="PROSITE" id="PS50126">
    <property type="entry name" value="S1"/>
    <property type="match status" value="1"/>
</dbReference>
<evidence type="ECO:0000313" key="10">
    <source>
        <dbReference type="Proteomes" id="UP000319776"/>
    </source>
</evidence>
<organism evidence="9 10">
    <name type="scientific">[Mycoplasma] falconis</name>
    <dbReference type="NCBI Taxonomy" id="92403"/>
    <lineage>
        <taxon>Bacteria</taxon>
        <taxon>Bacillati</taxon>
        <taxon>Mycoplasmatota</taxon>
        <taxon>Mycoplasmoidales</taxon>
        <taxon>Metamycoplasmataceae</taxon>
        <taxon>Metamycoplasma</taxon>
    </lineage>
</organism>
<dbReference type="EC" id="3.1.13.1" evidence="7"/>
<sequence>MDSNLKNKFKTPKFKVNQQQLLEFIQNNEPVAFLDLAKKLKVPSIFNKELTVLLNELIKDNKIEINRDNKYIAIYFVKEIETNIAITNKRLGFIDFEDQGEPKSAFVAPFQIKNCLSNDLVLADIFYYYNDKKEILYKANIKKVLQHSRNIIVGTIKKANNKVYFTPMDEKDKGNFEFIADAKSLEKLTEKDVISCVILKPNNKNIAIGFKKIIGNVEDKEFVIKKIIATNEVNTSFNQEVLKEVKNISQEVTPREIKERKDLRDLMTVTIDGLDTKDFDDAISCYQLENGNWKLFIHIADVSYYVKEDSEIDKEALKRGTSIYLPDKVIPMLPFELSNGICSLNPNVDRACLTLELEIDKDGNNVSSDIYASVINSNYRLTYNEVNDYFNNKNNVPQEVSKILDASRDLSKIIRQKKLEEGYVDFEIKEPKIIMDGDQVIDIKIREEGESEKLIEDFMVRANETVAEMMTQKEIPSIYRIHDKPENEKLLNLQDLINFSGYKNINVPFDGQPKSFGEMIAKIKNNGFDDYMKMAMLRTMQKAVYSSDNIGHFGLASKAYSHFTSPIRRYPDLLLHRLIRKYIFEKQKIDEDNKEEIKHKIEEIAIKNSESEKTAVTVERDIVDVRKSEFFEKFIGKTFNATLVSVEKFGVFFNIEEFQTSVLIRYDDIEDNMQKVSNFEAKGMTKTLKVGKKYLIIITSVEKEKGNINAKLA</sequence>
<evidence type="ECO:0000256" key="1">
    <source>
        <dbReference type="ARBA" id="ARBA00001849"/>
    </source>
</evidence>
<dbReference type="AlphaFoldDB" id="A0A501XAP6"/>
<keyword evidence="10" id="KW-1185">Reference proteome</keyword>
<dbReference type="OrthoDB" id="9764149at2"/>
<dbReference type="EMBL" id="VFSS01000004">
    <property type="protein sequence ID" value="TPE57437.1"/>
    <property type="molecule type" value="Genomic_DNA"/>
</dbReference>
<evidence type="ECO:0000256" key="2">
    <source>
        <dbReference type="ARBA" id="ARBA00022490"/>
    </source>
</evidence>
<gene>
    <name evidence="7 9" type="primary">rnr</name>
    <name evidence="9" type="ORF">FJO69_01645</name>
</gene>
<dbReference type="RefSeq" id="WP_140781269.1">
    <property type="nucleotide sequence ID" value="NZ_VFSS01000004.1"/>
</dbReference>
<dbReference type="SMART" id="SM00955">
    <property type="entry name" value="RNB"/>
    <property type="match status" value="1"/>
</dbReference>
<keyword evidence="4 7" id="KW-0378">Hydrolase</keyword>
<comment type="caution">
    <text evidence="9">The sequence shown here is derived from an EMBL/GenBank/DDBJ whole genome shotgun (WGS) entry which is preliminary data.</text>
</comment>
<dbReference type="PANTHER" id="PTHR23355:SF9">
    <property type="entry name" value="DIS3-LIKE EXONUCLEASE 2"/>
    <property type="match status" value="1"/>
</dbReference>
<dbReference type="NCBIfam" id="TIGR00358">
    <property type="entry name" value="3_prime_RNase"/>
    <property type="match status" value="1"/>
</dbReference>
<comment type="subcellular location">
    <subcellularLocation>
        <location evidence="7">Cytoplasm</location>
    </subcellularLocation>
</comment>
<keyword evidence="2 7" id="KW-0963">Cytoplasm</keyword>
<dbReference type="InterPro" id="IPR001900">
    <property type="entry name" value="RNase_II/R"/>
</dbReference>
<comment type="similarity">
    <text evidence="7">Belongs to the RNR ribonuclease family. RNase R subfamily.</text>
</comment>
<evidence type="ECO:0000259" key="8">
    <source>
        <dbReference type="PROSITE" id="PS50126"/>
    </source>
</evidence>
<protein>
    <recommendedName>
        <fullName evidence="7">Ribonuclease R</fullName>
        <shortName evidence="7">RNase R</shortName>
        <ecNumber evidence="7">3.1.13.1</ecNumber>
    </recommendedName>
</protein>
<dbReference type="InterPro" id="IPR050180">
    <property type="entry name" value="RNR_Ribonuclease"/>
</dbReference>
<dbReference type="InterPro" id="IPR022966">
    <property type="entry name" value="RNase_II/R_CS"/>
</dbReference>
<dbReference type="InterPro" id="IPR012340">
    <property type="entry name" value="NA-bd_OB-fold"/>
</dbReference>
<evidence type="ECO:0000256" key="6">
    <source>
        <dbReference type="ARBA" id="ARBA00022884"/>
    </source>
</evidence>
<dbReference type="InterPro" id="IPR003029">
    <property type="entry name" value="S1_domain"/>
</dbReference>
<evidence type="ECO:0000256" key="3">
    <source>
        <dbReference type="ARBA" id="ARBA00022722"/>
    </source>
</evidence>
<dbReference type="InterPro" id="IPR004476">
    <property type="entry name" value="RNase_II/RNase_R"/>
</dbReference>
<dbReference type="NCBIfam" id="TIGR02063">
    <property type="entry name" value="RNase_R"/>
    <property type="match status" value="1"/>
</dbReference>
<dbReference type="GO" id="GO:0006402">
    <property type="term" value="P:mRNA catabolic process"/>
    <property type="evidence" value="ECO:0007669"/>
    <property type="project" value="TreeGrafter"/>
</dbReference>
<reference evidence="9 10" key="1">
    <citation type="submission" date="2019-06" db="EMBL/GenBank/DDBJ databases">
        <title>Mycoplasma falconis type strain whole genome sequence.</title>
        <authorList>
            <person name="Spergser J."/>
        </authorList>
    </citation>
    <scope>NUCLEOTIDE SEQUENCE [LARGE SCALE GENOMIC DNA]</scope>
    <source>
        <strain evidence="9 10">ATCC 51372</strain>
    </source>
</reference>
<evidence type="ECO:0000256" key="5">
    <source>
        <dbReference type="ARBA" id="ARBA00022839"/>
    </source>
</evidence>
<dbReference type="InterPro" id="IPR011805">
    <property type="entry name" value="RNase_R"/>
</dbReference>
<dbReference type="PROSITE" id="PS01175">
    <property type="entry name" value="RIBONUCLEASE_II"/>
    <property type="match status" value="1"/>
</dbReference>
<dbReference type="Gene3D" id="2.40.50.140">
    <property type="entry name" value="Nucleic acid-binding proteins"/>
    <property type="match status" value="1"/>
</dbReference>
<dbReference type="HAMAP" id="MF_01895">
    <property type="entry name" value="RNase_R"/>
    <property type="match status" value="1"/>
</dbReference>
<dbReference type="PANTHER" id="PTHR23355">
    <property type="entry name" value="RIBONUCLEASE"/>
    <property type="match status" value="1"/>
</dbReference>